<evidence type="ECO:0000313" key="1">
    <source>
        <dbReference type="EMBL" id="KAF5586187.1"/>
    </source>
</evidence>
<gene>
    <name evidence="1" type="ORF">FPCIR_8038</name>
</gene>
<protein>
    <submittedName>
        <fullName evidence="1">Uncharacterized protein</fullName>
    </submittedName>
</protein>
<comment type="caution">
    <text evidence="1">The sequence shown here is derived from an EMBL/GenBank/DDBJ whole genome shotgun (WGS) entry which is preliminary data.</text>
</comment>
<dbReference type="OrthoDB" id="2520703at2759"/>
<dbReference type="Proteomes" id="UP000546213">
    <property type="component" value="Unassembled WGS sequence"/>
</dbReference>
<dbReference type="InterPro" id="IPR032675">
    <property type="entry name" value="LRR_dom_sf"/>
</dbReference>
<sequence>MFPNLRHLDIDKTRSTKFSLCDPEPILLLRGAPRLQTLIFRAPWGERHVHQKSDSGIQELCAGVTNITELQILGLPLFEGDWQTRALERILGAARNLKSFKFVAVVDGLWQSHVHSRIPPAQLLEALNSQTQTTLQRLSLNFNRANSRLQRKPITPQQIKQFTSLDTLELDPSCYCTKRMTKEGIAQETYLVDFLPRTVHTLTIFLDEWTKYGLVHDSTLLAQRVVSGEFPNLKRVEAEAPIWGMRPLSSLYDESSTIDDWAKEQRVKPSGIEMWGKAFQDEFVGSGVETRFKTWFIYH</sequence>
<dbReference type="Gene3D" id="3.80.10.10">
    <property type="entry name" value="Ribonuclease Inhibitor"/>
    <property type="match status" value="1"/>
</dbReference>
<organism evidence="1 2">
    <name type="scientific">Fusarium pseudocircinatum</name>
    <dbReference type="NCBI Taxonomy" id="56676"/>
    <lineage>
        <taxon>Eukaryota</taxon>
        <taxon>Fungi</taxon>
        <taxon>Dikarya</taxon>
        <taxon>Ascomycota</taxon>
        <taxon>Pezizomycotina</taxon>
        <taxon>Sordariomycetes</taxon>
        <taxon>Hypocreomycetidae</taxon>
        <taxon>Hypocreales</taxon>
        <taxon>Nectriaceae</taxon>
        <taxon>Fusarium</taxon>
        <taxon>Fusarium fujikuroi species complex</taxon>
    </lineage>
</organism>
<accession>A0A8H5L7J9</accession>
<reference evidence="1 2" key="1">
    <citation type="submission" date="2020-05" db="EMBL/GenBank/DDBJ databases">
        <title>Identification and distribution of gene clusters putatively required for synthesis of sphingolipid metabolism inhibitors in phylogenetically diverse species of the filamentous fungus Fusarium.</title>
        <authorList>
            <person name="Kim H.-S."/>
            <person name="Busman M."/>
            <person name="Brown D.W."/>
            <person name="Divon H."/>
            <person name="Uhlig S."/>
            <person name="Proctor R.H."/>
        </authorList>
    </citation>
    <scope>NUCLEOTIDE SEQUENCE [LARGE SCALE GENOMIC DNA]</scope>
    <source>
        <strain evidence="1 2">NRRL 36939</strain>
    </source>
</reference>
<keyword evidence="2" id="KW-1185">Reference proteome</keyword>
<name>A0A8H5L7J9_9HYPO</name>
<proteinExistence type="predicted"/>
<evidence type="ECO:0000313" key="2">
    <source>
        <dbReference type="Proteomes" id="UP000546213"/>
    </source>
</evidence>
<dbReference type="EMBL" id="JAAOAS010000198">
    <property type="protein sequence ID" value="KAF5586187.1"/>
    <property type="molecule type" value="Genomic_DNA"/>
</dbReference>
<dbReference type="AlphaFoldDB" id="A0A8H5L7J9"/>
<dbReference type="SUPFAM" id="SSF52047">
    <property type="entry name" value="RNI-like"/>
    <property type="match status" value="1"/>
</dbReference>